<evidence type="ECO:0000256" key="4">
    <source>
        <dbReference type="ARBA" id="ARBA00023012"/>
    </source>
</evidence>
<dbReference type="PANTHER" id="PTHR45526:SF1">
    <property type="entry name" value="TRANSCRIPTIONAL REGULATORY PROTEIN DCUR-RELATED"/>
    <property type="match status" value="1"/>
</dbReference>
<gene>
    <name evidence="13" type="ORF">caldi_31270</name>
</gene>
<dbReference type="Pfam" id="PF00072">
    <property type="entry name" value="Response_reg"/>
    <property type="match status" value="1"/>
</dbReference>
<dbReference type="EMBL" id="AP025628">
    <property type="protein sequence ID" value="BDG62037.1"/>
    <property type="molecule type" value="Genomic_DNA"/>
</dbReference>
<dbReference type="InterPro" id="IPR051271">
    <property type="entry name" value="2C-system_Tx_regulators"/>
</dbReference>
<dbReference type="PIRSF" id="PIRSF006171">
    <property type="entry name" value="RR_citrat_malat"/>
    <property type="match status" value="1"/>
</dbReference>
<name>A0AA35CPZ8_9FIRM</name>
<dbReference type="GO" id="GO:0003700">
    <property type="term" value="F:DNA-binding transcription factor activity"/>
    <property type="evidence" value="ECO:0007669"/>
    <property type="project" value="InterPro"/>
</dbReference>
<dbReference type="GO" id="GO:0005737">
    <property type="term" value="C:cytoplasm"/>
    <property type="evidence" value="ECO:0007669"/>
    <property type="project" value="UniProtKB-SubCell"/>
</dbReference>
<keyword evidence="5 10" id="KW-0805">Transcription regulation</keyword>
<dbReference type="CDD" id="cd19925">
    <property type="entry name" value="REC_citrate_TCS"/>
    <property type="match status" value="1"/>
</dbReference>
<evidence type="ECO:0000313" key="13">
    <source>
        <dbReference type="EMBL" id="BDG62037.1"/>
    </source>
</evidence>
<keyword evidence="14" id="KW-1185">Reference proteome</keyword>
<feature type="domain" description="Response regulatory" evidence="12">
    <location>
        <begin position="5"/>
        <end position="121"/>
    </location>
</feature>
<comment type="subcellular location">
    <subcellularLocation>
        <location evidence="1 10">Cytoplasm</location>
    </subcellularLocation>
</comment>
<keyword evidence="8 10" id="KW-0804">Transcription</keyword>
<dbReference type="InterPro" id="IPR036388">
    <property type="entry name" value="WH-like_DNA-bd_sf"/>
</dbReference>
<dbReference type="InterPro" id="IPR024187">
    <property type="entry name" value="Sig_transdc_resp-reg_cit/mal"/>
</dbReference>
<dbReference type="InterPro" id="IPR011006">
    <property type="entry name" value="CheY-like_superfamily"/>
</dbReference>
<dbReference type="SMART" id="SM00448">
    <property type="entry name" value="REC"/>
    <property type="match status" value="1"/>
</dbReference>
<evidence type="ECO:0000256" key="11">
    <source>
        <dbReference type="PROSITE-ProRule" id="PRU00169"/>
    </source>
</evidence>
<dbReference type="PROSITE" id="PS50110">
    <property type="entry name" value="RESPONSE_REGULATORY"/>
    <property type="match status" value="1"/>
</dbReference>
<evidence type="ECO:0000256" key="5">
    <source>
        <dbReference type="ARBA" id="ARBA00023015"/>
    </source>
</evidence>
<dbReference type="InterPro" id="IPR001789">
    <property type="entry name" value="Sig_transdc_resp-reg_receiver"/>
</dbReference>
<dbReference type="Gene3D" id="3.40.50.2300">
    <property type="match status" value="1"/>
</dbReference>
<evidence type="ECO:0000259" key="12">
    <source>
        <dbReference type="PROSITE" id="PS50110"/>
    </source>
</evidence>
<evidence type="ECO:0000256" key="3">
    <source>
        <dbReference type="ARBA" id="ARBA00022553"/>
    </source>
</evidence>
<evidence type="ECO:0000256" key="7">
    <source>
        <dbReference type="ARBA" id="ARBA00023159"/>
    </source>
</evidence>
<dbReference type="Gene3D" id="1.10.10.10">
    <property type="entry name" value="Winged helix-like DNA-binding domain superfamily/Winged helix DNA-binding domain"/>
    <property type="match status" value="1"/>
</dbReference>
<organism evidence="13 14">
    <name type="scientific">Caldinitratiruptor microaerophilus</name>
    <dbReference type="NCBI Taxonomy" id="671077"/>
    <lineage>
        <taxon>Bacteria</taxon>
        <taxon>Bacillati</taxon>
        <taxon>Bacillota</taxon>
        <taxon>Clostridia</taxon>
        <taxon>Eubacteriales</taxon>
        <taxon>Symbiobacteriaceae</taxon>
        <taxon>Caldinitratiruptor</taxon>
    </lineage>
</organism>
<dbReference type="AlphaFoldDB" id="A0AA35CPZ8"/>
<keyword evidence="7 10" id="KW-0010">Activator</keyword>
<accession>A0AA35CPZ8</accession>
<dbReference type="SUPFAM" id="SSF52172">
    <property type="entry name" value="CheY-like"/>
    <property type="match status" value="1"/>
</dbReference>
<dbReference type="KEGG" id="cmic:caldi_31270"/>
<keyword evidence="6 10" id="KW-0238">DNA-binding</keyword>
<dbReference type="SUPFAM" id="SSF46785">
    <property type="entry name" value="Winged helix' DNA-binding domain"/>
    <property type="match status" value="1"/>
</dbReference>
<dbReference type="Pfam" id="PF20714">
    <property type="entry name" value="HTH_64"/>
    <property type="match status" value="1"/>
</dbReference>
<protein>
    <recommendedName>
        <fullName evidence="10">Transcriptional regulatory protein</fullName>
    </recommendedName>
</protein>
<evidence type="ECO:0000256" key="6">
    <source>
        <dbReference type="ARBA" id="ARBA00023125"/>
    </source>
</evidence>
<evidence type="ECO:0000256" key="1">
    <source>
        <dbReference type="ARBA" id="ARBA00004496"/>
    </source>
</evidence>
<dbReference type="Proteomes" id="UP001163687">
    <property type="component" value="Chromosome"/>
</dbReference>
<dbReference type="RefSeq" id="WP_264842646.1">
    <property type="nucleotide sequence ID" value="NZ_AP025628.1"/>
</dbReference>
<evidence type="ECO:0000256" key="8">
    <source>
        <dbReference type="ARBA" id="ARBA00023163"/>
    </source>
</evidence>
<comment type="function">
    <text evidence="9">May play the central regulatory role in sporulation. It may be an element of the effector pathway responsible for the activation of sporulation genes in response to nutritional stress. Spo0A may act in concert with spo0H (a sigma factor) to control the expression of some genes that are critical to the sporulation process.</text>
</comment>
<evidence type="ECO:0000256" key="9">
    <source>
        <dbReference type="ARBA" id="ARBA00024867"/>
    </source>
</evidence>
<feature type="modified residue" description="4-aspartylphosphate" evidence="11">
    <location>
        <position position="56"/>
    </location>
</feature>
<keyword evidence="4 10" id="KW-0902">Two-component regulatory system</keyword>
<evidence type="ECO:0000256" key="2">
    <source>
        <dbReference type="ARBA" id="ARBA00022490"/>
    </source>
</evidence>
<dbReference type="InterPro" id="IPR036390">
    <property type="entry name" value="WH_DNA-bd_sf"/>
</dbReference>
<dbReference type="PANTHER" id="PTHR45526">
    <property type="entry name" value="TRANSCRIPTIONAL REGULATORY PROTEIN DPIA"/>
    <property type="match status" value="1"/>
</dbReference>
<dbReference type="InterPro" id="IPR048714">
    <property type="entry name" value="DpiA-like_HTH"/>
</dbReference>
<keyword evidence="3 11" id="KW-0597">Phosphoprotein</keyword>
<dbReference type="GO" id="GO:0003677">
    <property type="term" value="F:DNA binding"/>
    <property type="evidence" value="ECO:0007669"/>
    <property type="project" value="UniProtKB-KW"/>
</dbReference>
<reference evidence="13" key="1">
    <citation type="submission" date="2022-03" db="EMBL/GenBank/DDBJ databases">
        <title>Complete genome sequence of Caldinitratiruptor microaerophilus.</title>
        <authorList>
            <person name="Mukaiyama R."/>
            <person name="Nishiyama T."/>
            <person name="Ueda K."/>
        </authorList>
    </citation>
    <scope>NUCLEOTIDE SEQUENCE</scope>
    <source>
        <strain evidence="13">JCM 16183</strain>
    </source>
</reference>
<sequence>MRDLGVLVVEDDPMVASITRRLVEQVPGFRVLGVVRAAEEALAAVQRLSPDLVLLDVYLPDGNGVDVLRRLRQGAGPVDVVLITAAHDAPTVEAAIRYGAVDYLFKPFDPRRLHAALEHFRRLRQALRPGQVLSQADFDRLRGVAPADAYPLPKGINRVTLAQVVEFLGRTDGPVTARDVAEATGMDRTTALRYLDFLQARGDLVEEVSFGSVGRPSRVFRPVRPAG</sequence>
<evidence type="ECO:0000256" key="10">
    <source>
        <dbReference type="PIRNR" id="PIRNR006171"/>
    </source>
</evidence>
<evidence type="ECO:0000313" key="14">
    <source>
        <dbReference type="Proteomes" id="UP001163687"/>
    </source>
</evidence>
<dbReference type="GO" id="GO:0000156">
    <property type="term" value="F:phosphorelay response regulator activity"/>
    <property type="evidence" value="ECO:0007669"/>
    <property type="project" value="TreeGrafter"/>
</dbReference>
<proteinExistence type="predicted"/>
<keyword evidence="2 10" id="KW-0963">Cytoplasm</keyword>